<feature type="transmembrane region" description="Helical" evidence="9">
    <location>
        <begin position="191"/>
        <end position="212"/>
    </location>
</feature>
<evidence type="ECO:0000313" key="11">
    <source>
        <dbReference type="Proteomes" id="UP001500604"/>
    </source>
</evidence>
<dbReference type="PANTHER" id="PTHR42770">
    <property type="entry name" value="AMINO ACID TRANSPORTER-RELATED"/>
    <property type="match status" value="1"/>
</dbReference>
<dbReference type="Pfam" id="PF13520">
    <property type="entry name" value="AA_permease_2"/>
    <property type="match status" value="1"/>
</dbReference>
<evidence type="ECO:0000256" key="5">
    <source>
        <dbReference type="ARBA" id="ARBA00022692"/>
    </source>
</evidence>
<evidence type="ECO:0000256" key="4">
    <source>
        <dbReference type="ARBA" id="ARBA00022475"/>
    </source>
</evidence>
<dbReference type="Proteomes" id="UP001500604">
    <property type="component" value="Unassembled WGS sequence"/>
</dbReference>
<evidence type="ECO:0000256" key="2">
    <source>
        <dbReference type="ARBA" id="ARBA00008220"/>
    </source>
</evidence>
<comment type="caution">
    <text evidence="10">The sequence shown here is derived from an EMBL/GenBank/DDBJ whole genome shotgun (WGS) entry which is preliminary data.</text>
</comment>
<dbReference type="PANTHER" id="PTHR42770:SF18">
    <property type="entry name" value="ARGININE_AGMATINE ANTIPORTER"/>
    <property type="match status" value="1"/>
</dbReference>
<dbReference type="InterPro" id="IPR002293">
    <property type="entry name" value="AA/rel_permease1"/>
</dbReference>
<proteinExistence type="inferred from homology"/>
<feature type="transmembrane region" description="Helical" evidence="9">
    <location>
        <begin position="150"/>
        <end position="171"/>
    </location>
</feature>
<gene>
    <name evidence="10" type="primary">hdcC</name>
    <name evidence="10" type="ORF">GCM10023116_45510</name>
</gene>
<comment type="subcellular location">
    <subcellularLocation>
        <location evidence="1">Cell membrane</location>
        <topology evidence="1">Multi-pass membrane protein</topology>
    </subcellularLocation>
</comment>
<feature type="transmembrane region" description="Helical" evidence="9">
    <location>
        <begin position="271"/>
        <end position="293"/>
    </location>
</feature>
<keyword evidence="4" id="KW-1003">Cell membrane</keyword>
<feature type="transmembrane region" description="Helical" evidence="9">
    <location>
        <begin position="117"/>
        <end position="138"/>
    </location>
</feature>
<evidence type="ECO:0000256" key="8">
    <source>
        <dbReference type="ARBA" id="ARBA00045636"/>
    </source>
</evidence>
<feature type="transmembrane region" description="Helical" evidence="9">
    <location>
        <begin position="409"/>
        <end position="427"/>
    </location>
</feature>
<evidence type="ECO:0000256" key="9">
    <source>
        <dbReference type="SAM" id="Phobius"/>
    </source>
</evidence>
<evidence type="ECO:0000256" key="7">
    <source>
        <dbReference type="ARBA" id="ARBA00023136"/>
    </source>
</evidence>
<keyword evidence="11" id="KW-1185">Reference proteome</keyword>
<evidence type="ECO:0000256" key="3">
    <source>
        <dbReference type="ARBA" id="ARBA00021069"/>
    </source>
</evidence>
<reference evidence="11" key="1">
    <citation type="journal article" date="2019" name="Int. J. Syst. Evol. Microbiol.">
        <title>The Global Catalogue of Microorganisms (GCM) 10K type strain sequencing project: providing services to taxonomists for standard genome sequencing and annotation.</title>
        <authorList>
            <consortium name="The Broad Institute Genomics Platform"/>
            <consortium name="The Broad Institute Genome Sequencing Center for Infectious Disease"/>
            <person name="Wu L."/>
            <person name="Ma J."/>
        </authorList>
    </citation>
    <scope>NUCLEOTIDE SEQUENCE [LARGE SCALE GENOMIC DNA]</scope>
    <source>
        <strain evidence="11">JCM 17805</strain>
    </source>
</reference>
<accession>A0ABP8V8X9</accession>
<comment type="function">
    <text evidence="8">Major component of the acid-resistance (AR) system allowing enteric pathogens to survive the acidic environment in the stomach. Exchanges extracellular arginine for its intracellular decarboxylation product agmatine (Agm) thereby expelling intracellular protons. Probably undergoes several conformational states in order to translocate the substrate across the membrane; keeps the substrate accessible to only 1 side of the membrane at a time by opening and closing 3 membrane-internal gates.</text>
</comment>
<keyword evidence="5 9" id="KW-0812">Transmembrane</keyword>
<sequence length="441" mass="46866">MGGSEKKLTLLPLTVIVTGNMMGSGIFLLPSSLAALGSVSLLGWLLTAGGAIIMAMVFARLGFLMPRAGGMYAYTRAGIGNFAGFQVVYGYWFAIWGGNTAIALAGVGYLAHFFPVLAQPLPACVMAVCVIWLLTILNTRQIRLIGKFQTVTTTCMLIPVVAIALLGWFWFDGSVLVAASNTSGHSTLATITAAASLTLWSFLGLESACVLAGRAEKPERDVPIATVVGTSLAAALYILSTTVLMGIVPASELAQSTAPFSLVASHILGDWAGGLVSVLAIIACFGCLNGWILMQGQIAKAAADDYLFPQLFSRVNRHNAPVHGLIVTAILMSLLLLLTLSPTLNRQYEIIALMAVLLTLMAYIYTLLSALVVMEKEGLRTTYGRRTTLLSVLGVAYCFWAVIGAGETVLFYGGIALLSSAVVYAAMRRWHIRQGISITRE</sequence>
<evidence type="ECO:0000313" key="10">
    <source>
        <dbReference type="EMBL" id="GAA4652267.1"/>
    </source>
</evidence>
<name>A0ABP8V8X9_9GAMM</name>
<evidence type="ECO:0000256" key="1">
    <source>
        <dbReference type="ARBA" id="ARBA00004651"/>
    </source>
</evidence>
<feature type="transmembrane region" description="Helical" evidence="9">
    <location>
        <begin position="224"/>
        <end position="251"/>
    </location>
</feature>
<dbReference type="EMBL" id="BAABFL010000472">
    <property type="protein sequence ID" value="GAA4652267.1"/>
    <property type="molecule type" value="Genomic_DNA"/>
</dbReference>
<feature type="transmembrane region" description="Helical" evidence="9">
    <location>
        <begin position="322"/>
        <end position="344"/>
    </location>
</feature>
<organism evidence="10 11">
    <name type="scientific">Kistimonas scapharcae</name>
    <dbReference type="NCBI Taxonomy" id="1036133"/>
    <lineage>
        <taxon>Bacteria</taxon>
        <taxon>Pseudomonadati</taxon>
        <taxon>Pseudomonadota</taxon>
        <taxon>Gammaproteobacteria</taxon>
        <taxon>Oceanospirillales</taxon>
        <taxon>Endozoicomonadaceae</taxon>
        <taxon>Kistimonas</taxon>
    </lineage>
</organism>
<dbReference type="PIRSF" id="PIRSF006060">
    <property type="entry name" value="AA_transporter"/>
    <property type="match status" value="1"/>
</dbReference>
<keyword evidence="7 9" id="KW-0472">Membrane</keyword>
<protein>
    <recommendedName>
        <fullName evidence="3">Arginine/agmatine antiporter</fullName>
    </recommendedName>
</protein>
<comment type="similarity">
    <text evidence="2">Belongs to the amino acid-polyamine-organocation (APC) superfamily. Basic amino acid/polyamine antiporter (APA) (TC 2.A.3.2) family.</text>
</comment>
<keyword evidence="6 9" id="KW-1133">Transmembrane helix</keyword>
<dbReference type="Gene3D" id="1.20.1740.10">
    <property type="entry name" value="Amino acid/polyamine transporter I"/>
    <property type="match status" value="1"/>
</dbReference>
<evidence type="ECO:0000256" key="6">
    <source>
        <dbReference type="ARBA" id="ARBA00022989"/>
    </source>
</evidence>
<dbReference type="InterPro" id="IPR050367">
    <property type="entry name" value="APC_superfamily"/>
</dbReference>
<dbReference type="RefSeq" id="WP_345198789.1">
    <property type="nucleotide sequence ID" value="NZ_BAABFL010000472.1"/>
</dbReference>
<feature type="transmembrane region" description="Helical" evidence="9">
    <location>
        <begin position="350"/>
        <end position="374"/>
    </location>
</feature>
<feature type="transmembrane region" description="Helical" evidence="9">
    <location>
        <begin position="386"/>
        <end position="403"/>
    </location>
</feature>
<feature type="transmembrane region" description="Helical" evidence="9">
    <location>
        <begin position="44"/>
        <end position="66"/>
    </location>
</feature>